<dbReference type="InterPro" id="IPR036890">
    <property type="entry name" value="HATPase_C_sf"/>
</dbReference>
<dbReference type="InterPro" id="IPR011620">
    <property type="entry name" value="Sig_transdc_His_kinase_LytS_TM"/>
</dbReference>
<dbReference type="InterPro" id="IPR010559">
    <property type="entry name" value="Sig_transdc_His_kin_internal"/>
</dbReference>
<evidence type="ECO:0000256" key="3">
    <source>
        <dbReference type="ARBA" id="ARBA00012438"/>
    </source>
</evidence>
<name>A0A1M6MIJ9_PARC5</name>
<dbReference type="Proteomes" id="UP000184465">
    <property type="component" value="Unassembled WGS sequence"/>
</dbReference>
<dbReference type="GO" id="GO:0071555">
    <property type="term" value="P:cell wall organization"/>
    <property type="evidence" value="ECO:0007669"/>
    <property type="project" value="InterPro"/>
</dbReference>
<keyword evidence="11" id="KW-0902">Two-component regulatory system</keyword>
<evidence type="ECO:0000256" key="12">
    <source>
        <dbReference type="ARBA" id="ARBA00023136"/>
    </source>
</evidence>
<evidence type="ECO:0000313" key="15">
    <source>
        <dbReference type="EMBL" id="SHJ83093.1"/>
    </source>
</evidence>
<dbReference type="PROSITE" id="PS50109">
    <property type="entry name" value="HIS_KIN"/>
    <property type="match status" value="1"/>
</dbReference>
<evidence type="ECO:0000256" key="6">
    <source>
        <dbReference type="ARBA" id="ARBA00022692"/>
    </source>
</evidence>
<keyword evidence="4" id="KW-1003">Cell membrane</keyword>
<dbReference type="SUPFAM" id="SSF55874">
    <property type="entry name" value="ATPase domain of HSP90 chaperone/DNA topoisomerase II/histidine kinase"/>
    <property type="match status" value="1"/>
</dbReference>
<dbReference type="SMART" id="SM00387">
    <property type="entry name" value="HATPase_c"/>
    <property type="match status" value="1"/>
</dbReference>
<feature type="domain" description="Histidine kinase" evidence="14">
    <location>
        <begin position="459"/>
        <end position="556"/>
    </location>
</feature>
<dbReference type="InterPro" id="IPR003594">
    <property type="entry name" value="HATPase_dom"/>
</dbReference>
<dbReference type="Gene3D" id="3.30.565.10">
    <property type="entry name" value="Histidine kinase-like ATPase, C-terminal domain"/>
    <property type="match status" value="1"/>
</dbReference>
<dbReference type="EC" id="2.7.13.3" evidence="3"/>
<dbReference type="EMBL" id="FRAG01000010">
    <property type="protein sequence ID" value="SHJ83093.1"/>
    <property type="molecule type" value="Genomic_DNA"/>
</dbReference>
<evidence type="ECO:0000256" key="7">
    <source>
        <dbReference type="ARBA" id="ARBA00022741"/>
    </source>
</evidence>
<evidence type="ECO:0000256" key="1">
    <source>
        <dbReference type="ARBA" id="ARBA00000085"/>
    </source>
</evidence>
<evidence type="ECO:0000256" key="8">
    <source>
        <dbReference type="ARBA" id="ARBA00022777"/>
    </source>
</evidence>
<dbReference type="InterPro" id="IPR004358">
    <property type="entry name" value="Sig_transdc_His_kin-like_C"/>
</dbReference>
<evidence type="ECO:0000256" key="9">
    <source>
        <dbReference type="ARBA" id="ARBA00022840"/>
    </source>
</evidence>
<gene>
    <name evidence="15" type="ORF">SAMN02745912_01268</name>
</gene>
<dbReference type="Gene3D" id="1.10.1760.20">
    <property type="match status" value="1"/>
</dbReference>
<accession>A0A1M6MIJ9</accession>
<evidence type="ECO:0000259" key="14">
    <source>
        <dbReference type="PROSITE" id="PS50109"/>
    </source>
</evidence>
<evidence type="ECO:0000256" key="10">
    <source>
        <dbReference type="ARBA" id="ARBA00022989"/>
    </source>
</evidence>
<feature type="transmembrane region" description="Helical" evidence="13">
    <location>
        <begin position="99"/>
        <end position="124"/>
    </location>
</feature>
<comment type="catalytic activity">
    <reaction evidence="1">
        <text>ATP + protein L-histidine = ADP + protein N-phospho-L-histidine.</text>
        <dbReference type="EC" id="2.7.13.3"/>
    </reaction>
</comment>
<dbReference type="STRING" id="1121301.SAMN02745912_01268"/>
<keyword evidence="16" id="KW-1185">Reference proteome</keyword>
<feature type="transmembrane region" description="Helical" evidence="13">
    <location>
        <begin position="73"/>
        <end position="93"/>
    </location>
</feature>
<keyword evidence="10 13" id="KW-1133">Transmembrane helix</keyword>
<dbReference type="PRINTS" id="PR00344">
    <property type="entry name" value="BCTRLSENSOR"/>
</dbReference>
<dbReference type="RefSeq" id="WP_073148063.1">
    <property type="nucleotide sequence ID" value="NZ_FRAG01000010.1"/>
</dbReference>
<dbReference type="Pfam" id="PF07694">
    <property type="entry name" value="5TM-5TMR_LYT"/>
    <property type="match status" value="1"/>
</dbReference>
<dbReference type="AlphaFoldDB" id="A0A1M6MIJ9"/>
<evidence type="ECO:0000256" key="11">
    <source>
        <dbReference type="ARBA" id="ARBA00023012"/>
    </source>
</evidence>
<keyword evidence="6 13" id="KW-0812">Transmembrane</keyword>
<keyword evidence="12 13" id="KW-0472">Membrane</keyword>
<organism evidence="15 16">
    <name type="scientific">Paramaledivibacter caminithermalis (strain DSM 15212 / CIP 107654 / DViRD3)</name>
    <name type="common">Clostridium caminithermale</name>
    <dbReference type="NCBI Taxonomy" id="1121301"/>
    <lineage>
        <taxon>Bacteria</taxon>
        <taxon>Bacillati</taxon>
        <taxon>Bacillota</taxon>
        <taxon>Clostridia</taxon>
        <taxon>Peptostreptococcales</taxon>
        <taxon>Caminicellaceae</taxon>
        <taxon>Paramaledivibacter</taxon>
    </lineage>
</organism>
<evidence type="ECO:0000256" key="5">
    <source>
        <dbReference type="ARBA" id="ARBA00022679"/>
    </source>
</evidence>
<keyword evidence="5" id="KW-0808">Transferase</keyword>
<keyword evidence="9" id="KW-0067">ATP-binding</keyword>
<dbReference type="InterPro" id="IPR050640">
    <property type="entry name" value="Bact_2-comp_sensor_kinase"/>
</dbReference>
<protein>
    <recommendedName>
        <fullName evidence="3">histidine kinase</fullName>
        <ecNumber evidence="3">2.7.13.3</ecNumber>
    </recommendedName>
</protein>
<dbReference type="OrthoDB" id="9809348at2"/>
<keyword evidence="7" id="KW-0547">Nucleotide-binding</keyword>
<sequence>MILMLIDLIYRVGFLIMLALILSKARIFKNIFAKETQNTSEKIFMGIFFGFLSIVGTYTGISVNGAISNTRVIGVAVGGFLGGPIVGILAGAIGGSHRFLIDIGGFTALSCGLSTFFEGVIAGLLSSKFKKSPNKIVFSIAIGVIIESFQMIFILLTAKPFDAALALVKIVGLPMTINNSIGIGVFIMIIQNIKDITSIEATLSAKQSLLIADKTLHYLKNGLTKETAIKAADVIYRSTEFDAIAITDHSKILVHIGVGSDHHLSGEFCKTSVTLQALKSGKMTIANTKEAIGCSHKGCKLISSIVVPLKDGIETRGALKLYKATAEILDQDIELAKGLGNIFSSQLELSRLEEISKAATQAEIRALQAQINPHFLFNAINTIISLIRTSPESARSLLIHLSDYFRMNMQTNKDFVSLNEEINHVKAYLIIEKARFGNKLNINYDIKCNMEYMIPPLSIQPLVENAVKHGINKKVDGGNITIRITESEKYYSVEVSDDGIGMSREKLEEVKQYNENTGIGISNVYKRIKSCYGDRCKFSIESTVYSGTSIKMTIPK</sequence>
<evidence type="ECO:0000313" key="16">
    <source>
        <dbReference type="Proteomes" id="UP000184465"/>
    </source>
</evidence>
<feature type="transmembrane region" description="Helical" evidence="13">
    <location>
        <begin position="43"/>
        <end position="61"/>
    </location>
</feature>
<comment type="subcellular location">
    <subcellularLocation>
        <location evidence="2">Cell membrane</location>
        <topology evidence="2">Multi-pass membrane protein</topology>
    </subcellularLocation>
</comment>
<evidence type="ECO:0000256" key="13">
    <source>
        <dbReference type="SAM" id="Phobius"/>
    </source>
</evidence>
<dbReference type="GO" id="GO:0000155">
    <property type="term" value="F:phosphorelay sensor kinase activity"/>
    <property type="evidence" value="ECO:0007669"/>
    <property type="project" value="InterPro"/>
</dbReference>
<dbReference type="Pfam" id="PF06580">
    <property type="entry name" value="His_kinase"/>
    <property type="match status" value="1"/>
</dbReference>
<dbReference type="PANTHER" id="PTHR34220">
    <property type="entry name" value="SENSOR HISTIDINE KINASE YPDA"/>
    <property type="match status" value="1"/>
</dbReference>
<keyword evidence="8 15" id="KW-0418">Kinase</keyword>
<reference evidence="15 16" key="1">
    <citation type="submission" date="2016-11" db="EMBL/GenBank/DDBJ databases">
        <authorList>
            <person name="Jaros S."/>
            <person name="Januszkiewicz K."/>
            <person name="Wedrychowicz H."/>
        </authorList>
    </citation>
    <scope>NUCLEOTIDE SEQUENCE [LARGE SCALE GENOMIC DNA]</scope>
    <source>
        <strain evidence="15 16">DSM 15212</strain>
    </source>
</reference>
<dbReference type="Pfam" id="PF02518">
    <property type="entry name" value="HATPase_c"/>
    <property type="match status" value="1"/>
</dbReference>
<feature type="transmembrane region" description="Helical" evidence="13">
    <location>
        <begin position="136"/>
        <end position="158"/>
    </location>
</feature>
<evidence type="ECO:0000256" key="4">
    <source>
        <dbReference type="ARBA" id="ARBA00022475"/>
    </source>
</evidence>
<dbReference type="GO" id="GO:0005886">
    <property type="term" value="C:plasma membrane"/>
    <property type="evidence" value="ECO:0007669"/>
    <property type="project" value="UniProtKB-SubCell"/>
</dbReference>
<proteinExistence type="predicted"/>
<feature type="transmembrane region" description="Helical" evidence="13">
    <location>
        <begin position="164"/>
        <end position="190"/>
    </location>
</feature>
<dbReference type="GO" id="GO:0005524">
    <property type="term" value="F:ATP binding"/>
    <property type="evidence" value="ECO:0007669"/>
    <property type="project" value="UniProtKB-KW"/>
</dbReference>
<dbReference type="InterPro" id="IPR005467">
    <property type="entry name" value="His_kinase_dom"/>
</dbReference>
<evidence type="ECO:0000256" key="2">
    <source>
        <dbReference type="ARBA" id="ARBA00004651"/>
    </source>
</evidence>
<dbReference type="PANTHER" id="PTHR34220:SF7">
    <property type="entry name" value="SENSOR HISTIDINE KINASE YPDA"/>
    <property type="match status" value="1"/>
</dbReference>